<accession>A0A3P6R748</accession>
<reference evidence="7 8" key="1">
    <citation type="submission" date="2018-11" db="EMBL/GenBank/DDBJ databases">
        <authorList>
            <consortium name="Pathogen Informatics"/>
        </authorList>
    </citation>
    <scope>NUCLEOTIDE SEQUENCE [LARGE SCALE GENOMIC DNA]</scope>
</reference>
<protein>
    <recommendedName>
        <fullName evidence="6">FAD/NAD(P)-binding domain-containing protein</fullName>
    </recommendedName>
</protein>
<gene>
    <name evidence="7" type="ORF">DILT_LOCUS1067</name>
</gene>
<evidence type="ECO:0000313" key="8">
    <source>
        <dbReference type="Proteomes" id="UP000281553"/>
    </source>
</evidence>
<dbReference type="Proteomes" id="UP000281553">
    <property type="component" value="Unassembled WGS sequence"/>
</dbReference>
<feature type="domain" description="FAD/NAD(P)-binding" evidence="6">
    <location>
        <begin position="7"/>
        <end position="81"/>
    </location>
</feature>
<keyword evidence="3" id="KW-0560">Oxidoreductase</keyword>
<dbReference type="InterPro" id="IPR036188">
    <property type="entry name" value="FAD/NAD-bd_sf"/>
</dbReference>
<dbReference type="OrthoDB" id="5956163at2759"/>
<dbReference type="GO" id="GO:0005829">
    <property type="term" value="C:cytosol"/>
    <property type="evidence" value="ECO:0007669"/>
    <property type="project" value="TreeGrafter"/>
</dbReference>
<evidence type="ECO:0000256" key="4">
    <source>
        <dbReference type="ARBA" id="ARBA00023157"/>
    </source>
</evidence>
<dbReference type="GO" id="GO:0045454">
    <property type="term" value="P:cell redox homeostasis"/>
    <property type="evidence" value="ECO:0007669"/>
    <property type="project" value="InterPro"/>
</dbReference>
<dbReference type="SUPFAM" id="SSF51905">
    <property type="entry name" value="FAD/NAD(P)-binding domain"/>
    <property type="match status" value="1"/>
</dbReference>
<evidence type="ECO:0000256" key="3">
    <source>
        <dbReference type="ARBA" id="ARBA00023002"/>
    </source>
</evidence>
<dbReference type="Pfam" id="PF07992">
    <property type="entry name" value="Pyr_redox_2"/>
    <property type="match status" value="1"/>
</dbReference>
<evidence type="ECO:0000256" key="1">
    <source>
        <dbReference type="ARBA" id="ARBA00001974"/>
    </source>
</evidence>
<dbReference type="InterPro" id="IPR046952">
    <property type="entry name" value="GSHR/TRXR-like"/>
</dbReference>
<organism evidence="7 8">
    <name type="scientific">Dibothriocephalus latus</name>
    <name type="common">Fish tapeworm</name>
    <name type="synonym">Diphyllobothrium latum</name>
    <dbReference type="NCBI Taxonomy" id="60516"/>
    <lineage>
        <taxon>Eukaryota</taxon>
        <taxon>Metazoa</taxon>
        <taxon>Spiralia</taxon>
        <taxon>Lophotrochozoa</taxon>
        <taxon>Platyhelminthes</taxon>
        <taxon>Cestoda</taxon>
        <taxon>Eucestoda</taxon>
        <taxon>Diphyllobothriidea</taxon>
        <taxon>Diphyllobothriidae</taxon>
        <taxon>Dibothriocephalus</taxon>
    </lineage>
</organism>
<keyword evidence="5" id="KW-0676">Redox-active center</keyword>
<dbReference type="PANTHER" id="PTHR42737:SF2">
    <property type="entry name" value="GLUTATHIONE REDUCTASE"/>
    <property type="match status" value="1"/>
</dbReference>
<dbReference type="GO" id="GO:0006749">
    <property type="term" value="P:glutathione metabolic process"/>
    <property type="evidence" value="ECO:0007669"/>
    <property type="project" value="TreeGrafter"/>
</dbReference>
<evidence type="ECO:0000256" key="2">
    <source>
        <dbReference type="ARBA" id="ARBA00007532"/>
    </source>
</evidence>
<dbReference type="PANTHER" id="PTHR42737">
    <property type="entry name" value="GLUTATHIONE REDUCTASE"/>
    <property type="match status" value="1"/>
</dbReference>
<comment type="similarity">
    <text evidence="2">Belongs to the class-I pyridine nucleotide-disulfide oxidoreductase family.</text>
</comment>
<dbReference type="InterPro" id="IPR023753">
    <property type="entry name" value="FAD/NAD-binding_dom"/>
</dbReference>
<dbReference type="GO" id="GO:0004362">
    <property type="term" value="F:glutathione-disulfide reductase (NADPH) activity"/>
    <property type="evidence" value="ECO:0007669"/>
    <property type="project" value="TreeGrafter"/>
</dbReference>
<comment type="cofactor">
    <cofactor evidence="1">
        <name>FAD</name>
        <dbReference type="ChEBI" id="CHEBI:57692"/>
    </cofactor>
</comment>
<dbReference type="GO" id="GO:0050660">
    <property type="term" value="F:flavin adenine dinucleotide binding"/>
    <property type="evidence" value="ECO:0007669"/>
    <property type="project" value="InterPro"/>
</dbReference>
<evidence type="ECO:0000256" key="5">
    <source>
        <dbReference type="ARBA" id="ARBA00023284"/>
    </source>
</evidence>
<evidence type="ECO:0000259" key="6">
    <source>
        <dbReference type="Pfam" id="PF07992"/>
    </source>
</evidence>
<keyword evidence="4" id="KW-1015">Disulfide bond</keyword>
<sequence length="117" mass="13084">MIGAIQEHIHSLNFGYRSLMISNKVTYLNALGEIINPHTVKTTSKTGVVKNITARTIALATGERPRYPSIPGAKEFGITRYCMFKLCTPVSPRLTNLYYLVHSYCFLLLPLGPLQDL</sequence>
<dbReference type="AlphaFoldDB" id="A0A3P6R748"/>
<evidence type="ECO:0000313" key="7">
    <source>
        <dbReference type="EMBL" id="VDK39751.1"/>
    </source>
</evidence>
<keyword evidence="8" id="KW-1185">Reference proteome</keyword>
<name>A0A3P6R748_DIBLA</name>
<dbReference type="Gene3D" id="3.50.50.60">
    <property type="entry name" value="FAD/NAD(P)-binding domain"/>
    <property type="match status" value="2"/>
</dbReference>
<dbReference type="GO" id="GO:0005739">
    <property type="term" value="C:mitochondrion"/>
    <property type="evidence" value="ECO:0007669"/>
    <property type="project" value="TreeGrafter"/>
</dbReference>
<proteinExistence type="inferred from homology"/>
<dbReference type="EMBL" id="UYRU01006157">
    <property type="protein sequence ID" value="VDK39751.1"/>
    <property type="molecule type" value="Genomic_DNA"/>
</dbReference>
<dbReference type="GO" id="GO:0034599">
    <property type="term" value="P:cellular response to oxidative stress"/>
    <property type="evidence" value="ECO:0007669"/>
    <property type="project" value="TreeGrafter"/>
</dbReference>